<dbReference type="InterPro" id="IPR004000">
    <property type="entry name" value="Actin"/>
</dbReference>
<dbReference type="Pfam" id="PF00022">
    <property type="entry name" value="Actin"/>
    <property type="match status" value="1"/>
</dbReference>
<keyword evidence="4" id="KW-1185">Reference proteome</keyword>
<dbReference type="Gene3D" id="3.90.640.10">
    <property type="entry name" value="Actin, Chain A, domain 4"/>
    <property type="match status" value="1"/>
</dbReference>
<dbReference type="AlphaFoldDB" id="A0A1R2CL60"/>
<gene>
    <name evidence="3" type="ORF">SteCoe_8069</name>
</gene>
<protein>
    <recommendedName>
        <fullName evidence="5">Actin</fullName>
    </recommendedName>
</protein>
<dbReference type="OrthoDB" id="5132116at2759"/>
<evidence type="ECO:0000256" key="1">
    <source>
        <dbReference type="ARBA" id="ARBA00049360"/>
    </source>
</evidence>
<dbReference type="EMBL" id="MPUH01000119">
    <property type="protein sequence ID" value="OMJ89705.1"/>
    <property type="molecule type" value="Genomic_DNA"/>
</dbReference>
<dbReference type="SMART" id="SM00268">
    <property type="entry name" value="ACTIN"/>
    <property type="match status" value="1"/>
</dbReference>
<evidence type="ECO:0000313" key="3">
    <source>
        <dbReference type="EMBL" id="OMJ89705.1"/>
    </source>
</evidence>
<evidence type="ECO:0008006" key="5">
    <source>
        <dbReference type="Google" id="ProtNLM"/>
    </source>
</evidence>
<reference evidence="3 4" key="1">
    <citation type="submission" date="2016-11" db="EMBL/GenBank/DDBJ databases">
        <title>The macronuclear genome of Stentor coeruleus: a giant cell with tiny introns.</title>
        <authorList>
            <person name="Slabodnick M."/>
            <person name="Ruby J.G."/>
            <person name="Reiff S.B."/>
            <person name="Swart E.C."/>
            <person name="Gosai S."/>
            <person name="Prabakaran S."/>
            <person name="Witkowska E."/>
            <person name="Larue G.E."/>
            <person name="Fisher S."/>
            <person name="Freeman R.M."/>
            <person name="Gunawardena J."/>
            <person name="Chu W."/>
            <person name="Stover N.A."/>
            <person name="Gregory B.D."/>
            <person name="Nowacki M."/>
            <person name="Derisi J."/>
            <person name="Roy S.W."/>
            <person name="Marshall W.F."/>
            <person name="Sood P."/>
        </authorList>
    </citation>
    <scope>NUCLEOTIDE SEQUENCE [LARGE SCALE GENOMIC DNA]</scope>
    <source>
        <strain evidence="3">WM001</strain>
    </source>
</reference>
<dbReference type="PRINTS" id="PR00190">
    <property type="entry name" value="ACTIN"/>
</dbReference>
<evidence type="ECO:0000313" key="4">
    <source>
        <dbReference type="Proteomes" id="UP000187209"/>
    </source>
</evidence>
<dbReference type="Gene3D" id="3.30.420.40">
    <property type="match status" value="2"/>
</dbReference>
<dbReference type="PANTHER" id="PTHR11937">
    <property type="entry name" value="ACTIN"/>
    <property type="match status" value="1"/>
</dbReference>
<dbReference type="Proteomes" id="UP000187209">
    <property type="component" value="Unassembled WGS sequence"/>
</dbReference>
<organism evidence="3 4">
    <name type="scientific">Stentor coeruleus</name>
    <dbReference type="NCBI Taxonomy" id="5963"/>
    <lineage>
        <taxon>Eukaryota</taxon>
        <taxon>Sar</taxon>
        <taxon>Alveolata</taxon>
        <taxon>Ciliophora</taxon>
        <taxon>Postciliodesmatophora</taxon>
        <taxon>Heterotrichea</taxon>
        <taxon>Heterotrichida</taxon>
        <taxon>Stentoridae</taxon>
        <taxon>Stentor</taxon>
    </lineage>
</organism>
<comment type="catalytic activity">
    <reaction evidence="1">
        <text>ATP + H2O = ADP + phosphate + H(+)</text>
        <dbReference type="Rhea" id="RHEA:13065"/>
        <dbReference type="ChEBI" id="CHEBI:15377"/>
        <dbReference type="ChEBI" id="CHEBI:15378"/>
        <dbReference type="ChEBI" id="CHEBI:30616"/>
        <dbReference type="ChEBI" id="CHEBI:43474"/>
        <dbReference type="ChEBI" id="CHEBI:456216"/>
    </reaction>
</comment>
<dbReference type="SUPFAM" id="SSF53067">
    <property type="entry name" value="Actin-like ATPase domain"/>
    <property type="match status" value="2"/>
</dbReference>
<dbReference type="InterPro" id="IPR043129">
    <property type="entry name" value="ATPase_NBD"/>
</dbReference>
<accession>A0A1R2CL60</accession>
<dbReference type="FunFam" id="3.30.420.40:FF:000502">
    <property type="entry name" value="Actin-Related Proteins"/>
    <property type="match status" value="1"/>
</dbReference>
<comment type="caution">
    <text evidence="3">The sequence shown here is derived from an EMBL/GenBank/DDBJ whole genome shotgun (WGS) entry which is preliminary data.</text>
</comment>
<name>A0A1R2CL60_9CILI</name>
<sequence length="372" mass="41323">MEKHKKPPLIIDSGSSTIKAGLAGDKIPSLTIPSFVGRAKFPHTLKKRTSDTYVGFEAERNISQLKLRYPISRGKVENWADVEELWKYVYSALSLTTNAQPVIISETSFNPCENREKTAEIFFETFNVPGMLLASQGILSLYSTGSTTGVILDCGEGTTQITPIYEGFSIAQAITRMDLAGKDLTEHLIRLLMRSGYSISSSHDIELARTIKEQKCYVSPAKIDMNSPLEKALPESFTMPDGRIIPLANERYLAAEILFTPDRLGLELPGISQLLINSVQNTAIDLRKNLYSKIYVTGGTTLMTGFGQRLLGDIKKASPKDVKVKMVLANNRINACWLGASVLSSTSEFGNSVISRRRYEEEGNRIFYTWPF</sequence>
<evidence type="ECO:0000256" key="2">
    <source>
        <dbReference type="RuleBase" id="RU000487"/>
    </source>
</evidence>
<comment type="similarity">
    <text evidence="2">Belongs to the actin family.</text>
</comment>
<proteinExistence type="inferred from homology"/>